<dbReference type="Gene3D" id="3.80.10.10">
    <property type="entry name" value="Ribonuclease Inhibitor"/>
    <property type="match status" value="1"/>
</dbReference>
<accession>A0A9P6FN40</accession>
<dbReference type="InterPro" id="IPR032675">
    <property type="entry name" value="LRR_dom_sf"/>
</dbReference>
<reference evidence="2" key="1">
    <citation type="journal article" date="2020" name="Fungal Divers.">
        <title>Resolving the Mortierellaceae phylogeny through synthesis of multi-gene phylogenetics and phylogenomics.</title>
        <authorList>
            <person name="Vandepol N."/>
            <person name="Liber J."/>
            <person name="Desiro A."/>
            <person name="Na H."/>
            <person name="Kennedy M."/>
            <person name="Barry K."/>
            <person name="Grigoriev I.V."/>
            <person name="Miller A.N."/>
            <person name="O'Donnell K."/>
            <person name="Stajich J.E."/>
            <person name="Bonito G."/>
        </authorList>
    </citation>
    <scope>NUCLEOTIDE SEQUENCE</scope>
    <source>
        <strain evidence="2">KOD1015</strain>
    </source>
</reference>
<comment type="caution">
    <text evidence="2">The sequence shown here is derived from an EMBL/GenBank/DDBJ whole genome shotgun (WGS) entry which is preliminary data.</text>
</comment>
<keyword evidence="3" id="KW-1185">Reference proteome</keyword>
<dbReference type="GO" id="GO:0019005">
    <property type="term" value="C:SCF ubiquitin ligase complex"/>
    <property type="evidence" value="ECO:0007669"/>
    <property type="project" value="TreeGrafter"/>
</dbReference>
<dbReference type="OrthoDB" id="2338788at2759"/>
<evidence type="ECO:0000256" key="1">
    <source>
        <dbReference type="SAM" id="MobiDB-lite"/>
    </source>
</evidence>
<dbReference type="Proteomes" id="UP000780801">
    <property type="component" value="Unassembled WGS sequence"/>
</dbReference>
<proteinExistence type="predicted"/>
<gene>
    <name evidence="2" type="ORF">BGW38_006005</name>
</gene>
<feature type="compositionally biased region" description="Polar residues" evidence="1">
    <location>
        <begin position="478"/>
        <end position="488"/>
    </location>
</feature>
<dbReference type="EMBL" id="JAABOA010003823">
    <property type="protein sequence ID" value="KAF9578284.1"/>
    <property type="molecule type" value="Genomic_DNA"/>
</dbReference>
<sequence>MDYSARGTESAIVPKQSTMTPLCLLDILAIPELAEVVLDYLSPAHIRQLRLVSSQLCKACRPHFFITLDISSYESLTDVVSLDKCGYLVRSIELRRYTDTPLPHIYRYCHSSLTSLSLGNLSNSAMEDFDTLLHALPNLQHSRSVARLGTGLRSLSVKNGPIVSLPLKWESLISVLAACTKLRALALANVSFVDDSDPVYLDWINSTSTEPLPGASRVGIHTPTGDLSELDQGHVALQHLSQHSQHSFLYQDQLQQDHHPAFSRVHSLELSSCEMELQHIRGFIYTLPALSSLQLHFGSGVWAPLFLSSLGQQSSFPSLRCLKLSSFSLIEQPVLVGFLRCTPYLQDLSITGEWVNHENSLLEIVEVCKAVGIRFRRLQLLGYGGFPLHEVPEFLKSECCQDLEELELEQSASCVILERLIQVDESITTNTPPVAKSAQIPATTNSLSPATPTLPPPLDLSTCIWSANENNQLPLKANTAQPTQDRPCSSNTSTTTANNHQTITSFAQSTPTSPVPRDLTGYAWFPFSKSLTSLRLTGGTQLIADQRTTLALNRILRQLPRLVDLAIGMQLQSYDLFEGLGWCPSTHYQTTALGNVWPNFNDSAESASRTTSEPDCTSRGWLAQRENGASWLNGQGDNDSERLNERPLLQTLSVSIARQLHLHLADLEVQIVQRFRLLDDLQLTVDGDLTRYARAWRRSLRPGLKVEFTMAPPLCH</sequence>
<dbReference type="SUPFAM" id="SSF52047">
    <property type="entry name" value="RNI-like"/>
    <property type="match status" value="1"/>
</dbReference>
<evidence type="ECO:0000313" key="3">
    <source>
        <dbReference type="Proteomes" id="UP000780801"/>
    </source>
</evidence>
<evidence type="ECO:0008006" key="4">
    <source>
        <dbReference type="Google" id="ProtNLM"/>
    </source>
</evidence>
<dbReference type="PANTHER" id="PTHR13318">
    <property type="entry name" value="PARTNER OF PAIRED, ISOFORM B-RELATED"/>
    <property type="match status" value="1"/>
</dbReference>
<dbReference type="GO" id="GO:0031146">
    <property type="term" value="P:SCF-dependent proteasomal ubiquitin-dependent protein catabolic process"/>
    <property type="evidence" value="ECO:0007669"/>
    <property type="project" value="TreeGrafter"/>
</dbReference>
<feature type="region of interest" description="Disordered" evidence="1">
    <location>
        <begin position="478"/>
        <end position="497"/>
    </location>
</feature>
<name>A0A9P6FN40_9FUNG</name>
<dbReference type="AlphaFoldDB" id="A0A9P6FN40"/>
<evidence type="ECO:0000313" key="2">
    <source>
        <dbReference type="EMBL" id="KAF9578284.1"/>
    </source>
</evidence>
<protein>
    <recommendedName>
        <fullName evidence="4">F-box domain-containing protein</fullName>
    </recommendedName>
</protein>
<organism evidence="2 3">
    <name type="scientific">Lunasporangiospora selenospora</name>
    <dbReference type="NCBI Taxonomy" id="979761"/>
    <lineage>
        <taxon>Eukaryota</taxon>
        <taxon>Fungi</taxon>
        <taxon>Fungi incertae sedis</taxon>
        <taxon>Mucoromycota</taxon>
        <taxon>Mortierellomycotina</taxon>
        <taxon>Mortierellomycetes</taxon>
        <taxon>Mortierellales</taxon>
        <taxon>Mortierellaceae</taxon>
        <taxon>Lunasporangiospora</taxon>
    </lineage>
</organism>